<proteinExistence type="predicted"/>
<comment type="caution">
    <text evidence="2">The sequence shown here is derived from an EMBL/GenBank/DDBJ whole genome shotgun (WGS) entry which is preliminary data.</text>
</comment>
<dbReference type="AlphaFoldDB" id="X0U9Q6"/>
<gene>
    <name evidence="2" type="ORF">S01H1_32326</name>
</gene>
<dbReference type="InterPro" id="IPR036390">
    <property type="entry name" value="WH_DNA-bd_sf"/>
</dbReference>
<reference evidence="2" key="1">
    <citation type="journal article" date="2014" name="Front. Microbiol.">
        <title>High frequency of phylogenetically diverse reductive dehalogenase-homologous genes in deep subseafloor sedimentary metagenomes.</title>
        <authorList>
            <person name="Kawai M."/>
            <person name="Futagami T."/>
            <person name="Toyoda A."/>
            <person name="Takaki Y."/>
            <person name="Nishi S."/>
            <person name="Hori S."/>
            <person name="Arai W."/>
            <person name="Tsubouchi T."/>
            <person name="Morono Y."/>
            <person name="Uchiyama I."/>
            <person name="Ito T."/>
            <person name="Fujiyama A."/>
            <person name="Inagaki F."/>
            <person name="Takami H."/>
        </authorList>
    </citation>
    <scope>NUCLEOTIDE SEQUENCE</scope>
    <source>
        <strain evidence="2">Expedition CK06-06</strain>
    </source>
</reference>
<dbReference type="GO" id="GO:0003677">
    <property type="term" value="F:DNA binding"/>
    <property type="evidence" value="ECO:0007669"/>
    <property type="project" value="InterPro"/>
</dbReference>
<feature type="non-terminal residue" evidence="2">
    <location>
        <position position="138"/>
    </location>
</feature>
<feature type="domain" description="HTH dtxR-type" evidence="1">
    <location>
        <begin position="3"/>
        <end position="56"/>
    </location>
</feature>
<name>X0U9Q6_9ZZZZ</name>
<evidence type="ECO:0000259" key="1">
    <source>
        <dbReference type="Pfam" id="PF01325"/>
    </source>
</evidence>
<protein>
    <recommendedName>
        <fullName evidence="1">HTH dtxR-type domain-containing protein</fullName>
    </recommendedName>
</protein>
<accession>X0U9Q6</accession>
<dbReference type="EMBL" id="BARS01020007">
    <property type="protein sequence ID" value="GAG02285.1"/>
    <property type="molecule type" value="Genomic_DNA"/>
</dbReference>
<dbReference type="InterPro" id="IPR036388">
    <property type="entry name" value="WH-like_DNA-bd_sf"/>
</dbReference>
<dbReference type="Pfam" id="PF01325">
    <property type="entry name" value="Fe_dep_repress"/>
    <property type="match status" value="1"/>
</dbReference>
<dbReference type="InterPro" id="IPR022687">
    <property type="entry name" value="HTH_DTXR"/>
</dbReference>
<dbReference type="SUPFAM" id="SSF46785">
    <property type="entry name" value="Winged helix' DNA-binding domain"/>
    <property type="match status" value="1"/>
</dbReference>
<dbReference type="Gene3D" id="1.10.10.10">
    <property type="entry name" value="Winged helix-like DNA-binding domain superfamily/Winged helix DNA-binding domain"/>
    <property type="match status" value="1"/>
</dbReference>
<sequence length="138" mass="16103">MKITRRQEEFIKNLLELHREVKGPIHYSLLAERLGVSPFTAYDMLCLLEEKGMVRSEYQLANEKSGPGRAERVFYPVETTEERERRMAEAGGVKLEGEALNQFILDRLRRGEMWDKDLAEEMLARIPDEGQGRLRYCV</sequence>
<evidence type="ECO:0000313" key="2">
    <source>
        <dbReference type="EMBL" id="GAG02285.1"/>
    </source>
</evidence>
<organism evidence="2">
    <name type="scientific">marine sediment metagenome</name>
    <dbReference type="NCBI Taxonomy" id="412755"/>
    <lineage>
        <taxon>unclassified sequences</taxon>
        <taxon>metagenomes</taxon>
        <taxon>ecological metagenomes</taxon>
    </lineage>
</organism>